<evidence type="ECO:0000256" key="2">
    <source>
        <dbReference type="ARBA" id="ARBA00004459"/>
    </source>
</evidence>
<keyword evidence="5" id="KW-0472">Membrane</keyword>
<accession>A0A172XDB2</accession>
<keyword evidence="4 9" id="KW-0732">Signal</keyword>
<comment type="similarity">
    <text evidence="3">Belongs to the variable small protein (Vsp) family.</text>
</comment>
<feature type="chain" id="PRO_5008003347" evidence="9">
    <location>
        <begin position="24"/>
        <end position="212"/>
    </location>
</feature>
<geneLocation type="plasmid" evidence="10 11">
    <name>lp31</name>
</geneLocation>
<evidence type="ECO:0000256" key="5">
    <source>
        <dbReference type="ARBA" id="ARBA00023136"/>
    </source>
</evidence>
<dbReference type="SUPFAM" id="SSF63515">
    <property type="entry name" value="Outer surface protein C (OspC)"/>
    <property type="match status" value="1"/>
</dbReference>
<evidence type="ECO:0000256" key="1">
    <source>
        <dbReference type="ARBA" id="ARBA00003932"/>
    </source>
</evidence>
<keyword evidence="10" id="KW-0614">Plasmid</keyword>
<evidence type="ECO:0000313" key="10">
    <source>
        <dbReference type="EMBL" id="ANF34548.1"/>
    </source>
</evidence>
<evidence type="ECO:0000256" key="4">
    <source>
        <dbReference type="ARBA" id="ARBA00022729"/>
    </source>
</evidence>
<protein>
    <submittedName>
        <fullName evidence="10">Vsp protein</fullName>
    </submittedName>
</protein>
<comment type="function">
    <text evidence="1">The Vlp and Vsp proteins are antigenically distinct proteins, only one vlp or vsp gene is transcriptionally active at any one time. Switching between these genes is a mechanism of host immune response evasion.</text>
</comment>
<proteinExistence type="inferred from homology"/>
<name>A0A172XDB2_BORTU</name>
<organism evidence="10 11">
    <name type="scientific">Borrelia turicatae</name>
    <dbReference type="NCBI Taxonomy" id="142"/>
    <lineage>
        <taxon>Bacteria</taxon>
        <taxon>Pseudomonadati</taxon>
        <taxon>Spirochaetota</taxon>
        <taxon>Spirochaetia</taxon>
        <taxon>Spirochaetales</taxon>
        <taxon>Borreliaceae</taxon>
        <taxon>Borrelia</taxon>
    </lineage>
</organism>
<evidence type="ECO:0000256" key="6">
    <source>
        <dbReference type="ARBA" id="ARBA00023139"/>
    </source>
</evidence>
<evidence type="ECO:0000256" key="7">
    <source>
        <dbReference type="ARBA" id="ARBA00023237"/>
    </source>
</evidence>
<evidence type="ECO:0000256" key="3">
    <source>
        <dbReference type="ARBA" id="ARBA00008719"/>
    </source>
</evidence>
<gene>
    <name evidence="10" type="ORF">A7978_05795</name>
</gene>
<dbReference type="AlphaFoldDB" id="A0A172XDB2"/>
<keyword evidence="6" id="KW-0564">Palmitate</keyword>
<keyword evidence="8" id="KW-0449">Lipoprotein</keyword>
<dbReference type="InterPro" id="IPR036437">
    <property type="entry name" value="OspC-like_sf"/>
</dbReference>
<sequence>MKRITLSALLMTLFLLMSCNNSGTSPKDGQAAKPDGTVIDLVTITKNIKDTVAFAKSVKEIHTLVKSIDELAKAIGKKLKKADGTFEDETNDNNGQLVVVVYSVISDINTKLTGLEQKLEISDELKVKIADVNAKSKLFLDKLKSDELCKKDAKDDDIKKAIERTNADKTKGAKELGDLNAAIDTLLKAANDAVESAITQLTTSVKAEPTKS</sequence>
<dbReference type="GO" id="GO:0009279">
    <property type="term" value="C:cell outer membrane"/>
    <property type="evidence" value="ECO:0007669"/>
    <property type="project" value="UniProtKB-SubCell"/>
</dbReference>
<feature type="signal peptide" evidence="9">
    <location>
        <begin position="1"/>
        <end position="23"/>
    </location>
</feature>
<evidence type="ECO:0000313" key="11">
    <source>
        <dbReference type="Proteomes" id="UP000264231"/>
    </source>
</evidence>
<evidence type="ECO:0000256" key="9">
    <source>
        <dbReference type="SAM" id="SignalP"/>
    </source>
</evidence>
<dbReference type="InterPro" id="IPR001800">
    <property type="entry name" value="Lipoprotein_OspC"/>
</dbReference>
<dbReference type="Pfam" id="PF01441">
    <property type="entry name" value="Lipoprotein_6"/>
    <property type="match status" value="1"/>
</dbReference>
<comment type="subcellular location">
    <subcellularLocation>
        <location evidence="2">Cell outer membrane</location>
        <topology evidence="2">Lipid-anchor</topology>
    </subcellularLocation>
</comment>
<reference evidence="10 11" key="1">
    <citation type="submission" date="2016-05" db="EMBL/GenBank/DDBJ databases">
        <title>Chromosome and linear plasmid sequence of a 2015 human isolate of tick-borne relapsing fever spirochete, Borrelia turicatae.</title>
        <authorList>
            <person name="Kingry L.C."/>
            <person name="Dhwani B."/>
            <person name="Replogle A."/>
            <person name="Sexton C."/>
            <person name="Rowe L."/>
            <person name="Stermole B.M."/>
            <person name="Christensen A.M."/>
            <person name="Schriefer M.E."/>
        </authorList>
    </citation>
    <scope>NUCLEOTIDE SEQUENCE [LARGE SCALE GENOMIC DNA]</scope>
    <source>
        <strain evidence="10 11">BTE5EL</strain>
        <plasmid evidence="10 11">lp31</plasmid>
    </source>
</reference>
<evidence type="ECO:0000256" key="8">
    <source>
        <dbReference type="ARBA" id="ARBA00023288"/>
    </source>
</evidence>
<keyword evidence="7" id="KW-0998">Cell outer membrane</keyword>
<dbReference type="EMBL" id="CP015633">
    <property type="protein sequence ID" value="ANF34548.1"/>
    <property type="molecule type" value="Genomic_DNA"/>
</dbReference>
<dbReference type="Gene3D" id="1.20.120.240">
    <property type="entry name" value="Lipoprotein, type 6"/>
    <property type="match status" value="1"/>
</dbReference>
<dbReference type="Proteomes" id="UP000264231">
    <property type="component" value="Plasmid lp31"/>
</dbReference>
<dbReference type="RefSeq" id="WP_119024459.1">
    <property type="nucleotide sequence ID" value="NZ_CP015633.1"/>
</dbReference>
<dbReference type="PROSITE" id="PS51257">
    <property type="entry name" value="PROKAR_LIPOPROTEIN"/>
    <property type="match status" value="1"/>
</dbReference>